<dbReference type="GO" id="GO:0031012">
    <property type="term" value="C:extracellular matrix"/>
    <property type="evidence" value="ECO:0007669"/>
    <property type="project" value="TreeGrafter"/>
</dbReference>
<protein>
    <recommendedName>
        <fullName evidence="3">Endonuclease/exonuclease/phosphatase domain-containing protein</fullName>
    </recommendedName>
</protein>
<keyword evidence="2" id="KW-1185">Reference proteome</keyword>
<evidence type="ECO:0000313" key="1">
    <source>
        <dbReference type="EMBL" id="KAF9406894.1"/>
    </source>
</evidence>
<dbReference type="Proteomes" id="UP000648187">
    <property type="component" value="Unassembled WGS sequence"/>
</dbReference>
<evidence type="ECO:0000313" key="2">
    <source>
        <dbReference type="Proteomes" id="UP000648187"/>
    </source>
</evidence>
<gene>
    <name evidence="1" type="ORF">HW555_012900</name>
</gene>
<sequence>MLRLSHLTSTHPTDMFIVAGDFNLGSDVEWCNSNDDPELRPTNISSRHILDFFDTINTCNLVQFNGERNINNRLLDLVFSNGAIKVSECIDPLAVPIDLHHKPLVINADFVETHKYIENHNTKYMFHRGDYLAITSALDTIDWTSLLTVGSLDQAVGIFYDKIYELRDLYIPVKSLKKSSHPIWYSSAKYKNYGNLSDYNSFSILRNRAKHLERECFDAYLDKIEKSIAKNPKVWETAPLIGTQTNLVAT</sequence>
<name>A0A835G698_SPOEX</name>
<comment type="caution">
    <text evidence="1">The sequence shown here is derived from an EMBL/GenBank/DDBJ whole genome shotgun (WGS) entry which is preliminary data.</text>
</comment>
<dbReference type="GO" id="GO:0061343">
    <property type="term" value="P:cell adhesion involved in heart morphogenesis"/>
    <property type="evidence" value="ECO:0007669"/>
    <property type="project" value="TreeGrafter"/>
</dbReference>
<proteinExistence type="predicted"/>
<dbReference type="GO" id="GO:0007508">
    <property type="term" value="P:larval heart development"/>
    <property type="evidence" value="ECO:0007669"/>
    <property type="project" value="TreeGrafter"/>
</dbReference>
<dbReference type="EMBL" id="JACKWZ010000532">
    <property type="protein sequence ID" value="KAF9406894.1"/>
    <property type="molecule type" value="Genomic_DNA"/>
</dbReference>
<organism evidence="1 2">
    <name type="scientific">Spodoptera exigua</name>
    <name type="common">Beet armyworm</name>
    <name type="synonym">Noctua fulgens</name>
    <dbReference type="NCBI Taxonomy" id="7107"/>
    <lineage>
        <taxon>Eukaryota</taxon>
        <taxon>Metazoa</taxon>
        <taxon>Ecdysozoa</taxon>
        <taxon>Arthropoda</taxon>
        <taxon>Hexapoda</taxon>
        <taxon>Insecta</taxon>
        <taxon>Pterygota</taxon>
        <taxon>Neoptera</taxon>
        <taxon>Endopterygota</taxon>
        <taxon>Lepidoptera</taxon>
        <taxon>Glossata</taxon>
        <taxon>Ditrysia</taxon>
        <taxon>Noctuoidea</taxon>
        <taxon>Noctuidae</taxon>
        <taxon>Amphipyrinae</taxon>
        <taxon>Spodoptera</taxon>
    </lineage>
</organism>
<evidence type="ECO:0008006" key="3">
    <source>
        <dbReference type="Google" id="ProtNLM"/>
    </source>
</evidence>
<dbReference type="PANTHER" id="PTHR33395:SF22">
    <property type="entry name" value="REVERSE TRANSCRIPTASE DOMAIN-CONTAINING PROTEIN"/>
    <property type="match status" value="1"/>
</dbReference>
<accession>A0A835G698</accession>
<dbReference type="AlphaFoldDB" id="A0A835G698"/>
<dbReference type="PANTHER" id="PTHR33395">
    <property type="entry name" value="TRANSCRIPTASE, PUTATIVE-RELATED-RELATED"/>
    <property type="match status" value="1"/>
</dbReference>
<reference evidence="1" key="1">
    <citation type="submission" date="2020-08" db="EMBL/GenBank/DDBJ databases">
        <title>Spodoptera exigua strain:BAW_Kor-Di-RS1 Genome sequencing and assembly.</title>
        <authorList>
            <person name="Kim J."/>
            <person name="Nam H.Y."/>
            <person name="Kwon M."/>
            <person name="Choi J.H."/>
            <person name="Cho S.R."/>
            <person name="Kim G.-H."/>
        </authorList>
    </citation>
    <scope>NUCLEOTIDE SEQUENCE</scope>
    <source>
        <strain evidence="1">BAW_Kor-Di-RS1</strain>
        <tissue evidence="1">Whole-body</tissue>
    </source>
</reference>